<comment type="subunit">
    <text evidence="7 8">Homodimer.</text>
</comment>
<dbReference type="EC" id="5.3.1.1" evidence="7 8"/>
<feature type="binding site" evidence="7">
    <location>
        <position position="212"/>
    </location>
    <ligand>
        <name>substrate</name>
    </ligand>
</feature>
<keyword evidence="3 7" id="KW-0312">Gluconeogenesis</keyword>
<evidence type="ECO:0000256" key="2">
    <source>
        <dbReference type="ARBA" id="ARBA00007422"/>
    </source>
</evidence>
<dbReference type="InterPro" id="IPR013785">
    <property type="entry name" value="Aldolase_TIM"/>
</dbReference>
<comment type="pathway">
    <text evidence="7 8">Carbohydrate biosynthesis; gluconeogenesis.</text>
</comment>
<dbReference type="SUPFAM" id="SSF51351">
    <property type="entry name" value="Triosephosphate isomerase (TIM)"/>
    <property type="match status" value="1"/>
</dbReference>
<comment type="subcellular location">
    <subcellularLocation>
        <location evidence="7 8">Cytoplasm</location>
    </subcellularLocation>
</comment>
<feature type="active site" description="Proton acceptor" evidence="7">
    <location>
        <position position="167"/>
    </location>
</feature>
<dbReference type="CDD" id="cd00311">
    <property type="entry name" value="TIM"/>
    <property type="match status" value="1"/>
</dbReference>
<dbReference type="Pfam" id="PF00121">
    <property type="entry name" value="TIM"/>
    <property type="match status" value="1"/>
</dbReference>
<dbReference type="PROSITE" id="PS00171">
    <property type="entry name" value="TIM_1"/>
    <property type="match status" value="1"/>
</dbReference>
<accession>A0ABV4TX15</accession>
<dbReference type="InterPro" id="IPR000652">
    <property type="entry name" value="Triosephosphate_isomerase"/>
</dbReference>
<dbReference type="PANTHER" id="PTHR21139">
    <property type="entry name" value="TRIOSEPHOSPHATE ISOMERASE"/>
    <property type="match status" value="1"/>
</dbReference>
<dbReference type="Proteomes" id="UP001575181">
    <property type="component" value="Unassembled WGS sequence"/>
</dbReference>
<dbReference type="RefSeq" id="WP_373656442.1">
    <property type="nucleotide sequence ID" value="NZ_JBGUAW010000008.1"/>
</dbReference>
<feature type="binding site" evidence="7">
    <location>
        <begin position="9"/>
        <end position="11"/>
    </location>
    <ligand>
        <name>substrate</name>
    </ligand>
</feature>
<evidence type="ECO:0000256" key="5">
    <source>
        <dbReference type="ARBA" id="ARBA00023152"/>
    </source>
</evidence>
<dbReference type="InterPro" id="IPR022896">
    <property type="entry name" value="TrioseP_Isoase_bac/euk"/>
</dbReference>
<feature type="active site" description="Electrophile" evidence="7">
    <location>
        <position position="95"/>
    </location>
</feature>
<dbReference type="NCBIfam" id="TIGR00419">
    <property type="entry name" value="tim"/>
    <property type="match status" value="1"/>
</dbReference>
<dbReference type="PROSITE" id="PS51440">
    <property type="entry name" value="TIM_2"/>
    <property type="match status" value="1"/>
</dbReference>
<keyword evidence="6 7" id="KW-0413">Isomerase</keyword>
<dbReference type="EMBL" id="JBGUAW010000008">
    <property type="protein sequence ID" value="MFA9461659.1"/>
    <property type="molecule type" value="Genomic_DNA"/>
</dbReference>
<organism evidence="9 10">
    <name type="scientific">Thiohalorhabdus methylotrophus</name>
    <dbReference type="NCBI Taxonomy" id="3242694"/>
    <lineage>
        <taxon>Bacteria</taxon>
        <taxon>Pseudomonadati</taxon>
        <taxon>Pseudomonadota</taxon>
        <taxon>Gammaproteobacteria</taxon>
        <taxon>Thiohalorhabdales</taxon>
        <taxon>Thiohalorhabdaceae</taxon>
        <taxon>Thiohalorhabdus</taxon>
    </lineage>
</organism>
<keyword evidence="4 7" id="KW-0963">Cytoplasm</keyword>
<reference evidence="9 10" key="1">
    <citation type="submission" date="2024-08" db="EMBL/GenBank/DDBJ databases">
        <title>Whole-genome sequencing of halo(alkali)philic microorganisms from hypersaline lakes.</title>
        <authorList>
            <person name="Sorokin D.Y."/>
            <person name="Merkel A.Y."/>
            <person name="Messina E."/>
            <person name="Yakimov M."/>
        </authorList>
    </citation>
    <scope>NUCLEOTIDE SEQUENCE [LARGE SCALE GENOMIC DNA]</scope>
    <source>
        <strain evidence="9 10">Cl-TMA</strain>
    </source>
</reference>
<feature type="binding site" evidence="7">
    <location>
        <begin position="233"/>
        <end position="234"/>
    </location>
    <ligand>
        <name>substrate</name>
    </ligand>
</feature>
<evidence type="ECO:0000256" key="4">
    <source>
        <dbReference type="ARBA" id="ARBA00022490"/>
    </source>
</evidence>
<dbReference type="InterPro" id="IPR020861">
    <property type="entry name" value="Triosephosphate_isomerase_AS"/>
</dbReference>
<comment type="pathway">
    <text evidence="1">Carbohydrate metabolism; erythritol degradation.</text>
</comment>
<evidence type="ECO:0000256" key="8">
    <source>
        <dbReference type="RuleBase" id="RU363013"/>
    </source>
</evidence>
<comment type="catalytic activity">
    <reaction evidence="7 8">
        <text>D-glyceraldehyde 3-phosphate = dihydroxyacetone phosphate</text>
        <dbReference type="Rhea" id="RHEA:18585"/>
        <dbReference type="ChEBI" id="CHEBI:57642"/>
        <dbReference type="ChEBI" id="CHEBI:59776"/>
        <dbReference type="EC" id="5.3.1.1"/>
    </reaction>
</comment>
<protein>
    <recommendedName>
        <fullName evidence="7 8">Triosephosphate isomerase</fullName>
        <shortName evidence="7">TIM</shortName>
        <shortName evidence="7">TPI</shortName>
        <ecNumber evidence="7 8">5.3.1.1</ecNumber>
    </recommendedName>
    <alternativeName>
        <fullName evidence="7">Triose-phosphate isomerase</fullName>
    </alternativeName>
</protein>
<evidence type="ECO:0000313" key="10">
    <source>
        <dbReference type="Proteomes" id="UP001575181"/>
    </source>
</evidence>
<comment type="caution">
    <text evidence="9">The sequence shown here is derived from an EMBL/GenBank/DDBJ whole genome shotgun (WGS) entry which is preliminary data.</text>
</comment>
<feature type="binding site" evidence="7">
    <location>
        <position position="173"/>
    </location>
    <ligand>
        <name>substrate</name>
    </ligand>
</feature>
<name>A0ABV4TX15_9GAMM</name>
<keyword evidence="10" id="KW-1185">Reference proteome</keyword>
<proteinExistence type="inferred from homology"/>
<comment type="pathway">
    <text evidence="7 8">Carbohydrate degradation; glycolysis; D-glyceraldehyde 3-phosphate from glycerone phosphate: step 1/1.</text>
</comment>
<dbReference type="HAMAP" id="MF_00147_B">
    <property type="entry name" value="TIM_B"/>
    <property type="match status" value="1"/>
</dbReference>
<evidence type="ECO:0000256" key="3">
    <source>
        <dbReference type="ARBA" id="ARBA00022432"/>
    </source>
</evidence>
<sequence length="254" mass="27019">MRQPLVVGNWKMNGRVGEAEDLARAIAEAEVDWEHVGSGICPPFPLIDRVAGAVQGSPVAWGAQNLHQEDSGAFTGEVAGPLLKDLGCTYVVVGHSERREYFSESNELVAEKFYAAKRNGLIPILCVGETEAERDAGKAEQVVREQVEAVLGDGKEDAFRDAVIAYEPVWAIGTGRTATPEQAQEMHALIRGQVKEGYPVTGQSLKILYGGSMKAASAPDLMAQEDIDGGLIGGASLKADEFVGILRAAVASDL</sequence>
<dbReference type="InterPro" id="IPR035990">
    <property type="entry name" value="TIM_sf"/>
</dbReference>
<evidence type="ECO:0000313" key="9">
    <source>
        <dbReference type="EMBL" id="MFA9461659.1"/>
    </source>
</evidence>
<gene>
    <name evidence="7 9" type="primary">tpiA</name>
    <name evidence="9" type="ORF">ACERLL_12585</name>
</gene>
<comment type="function">
    <text evidence="7">Involved in the gluconeogenesis. Catalyzes stereospecifically the conversion of dihydroxyacetone phosphate (DHAP) to D-glyceraldehyde-3-phosphate (G3P).</text>
</comment>
<evidence type="ECO:0000256" key="1">
    <source>
        <dbReference type="ARBA" id="ARBA00004939"/>
    </source>
</evidence>
<dbReference type="GO" id="GO:0004807">
    <property type="term" value="F:triose-phosphate isomerase activity"/>
    <property type="evidence" value="ECO:0007669"/>
    <property type="project" value="UniProtKB-EC"/>
</dbReference>
<dbReference type="Gene3D" id="3.20.20.70">
    <property type="entry name" value="Aldolase class I"/>
    <property type="match status" value="1"/>
</dbReference>
<comment type="similarity">
    <text evidence="2 7 8">Belongs to the triosephosphate isomerase family.</text>
</comment>
<dbReference type="PANTHER" id="PTHR21139:SF42">
    <property type="entry name" value="TRIOSEPHOSPHATE ISOMERASE"/>
    <property type="match status" value="1"/>
</dbReference>
<evidence type="ECO:0000256" key="6">
    <source>
        <dbReference type="ARBA" id="ARBA00023235"/>
    </source>
</evidence>
<evidence type="ECO:0000256" key="7">
    <source>
        <dbReference type="HAMAP-Rule" id="MF_00147"/>
    </source>
</evidence>
<keyword evidence="5 7" id="KW-0324">Glycolysis</keyword>